<comment type="caution">
    <text evidence="1">The sequence shown here is derived from an EMBL/GenBank/DDBJ whole genome shotgun (WGS) entry which is preliminary data.</text>
</comment>
<dbReference type="PATRIC" id="fig|180957.22.peg.3130"/>
<dbReference type="AlphaFoldDB" id="A0A086E594"/>
<dbReference type="RefSeq" id="WP_010276554.1">
    <property type="nucleotide sequence ID" value="NZ_CP020350.1"/>
</dbReference>
<name>A0A086E594_9GAMM</name>
<dbReference type="EMBL" id="JAXHOZ010000045">
    <property type="protein sequence ID" value="MDY4378337.1"/>
    <property type="molecule type" value="Genomic_DNA"/>
</dbReference>
<dbReference type="EMBL" id="JQOD01000002">
    <property type="protein sequence ID" value="KGA33753.1"/>
    <property type="molecule type" value="Genomic_DNA"/>
</dbReference>
<dbReference type="OrthoDB" id="119700at2"/>
<organism evidence="1 3">
    <name type="scientific">Pectobacterium brasiliense</name>
    <dbReference type="NCBI Taxonomy" id="180957"/>
    <lineage>
        <taxon>Bacteria</taxon>
        <taxon>Pseudomonadati</taxon>
        <taxon>Pseudomonadota</taxon>
        <taxon>Gammaproteobacteria</taxon>
        <taxon>Enterobacterales</taxon>
        <taxon>Pectobacteriaceae</taxon>
        <taxon>Pectobacterium</taxon>
    </lineage>
</organism>
<dbReference type="Proteomes" id="UP001269968">
    <property type="component" value="Unassembled WGS sequence"/>
</dbReference>
<dbReference type="KEGG" id="pbra:B5S52_09755"/>
<proteinExistence type="predicted"/>
<evidence type="ECO:0000313" key="2">
    <source>
        <dbReference type="EMBL" id="MDY4378337.1"/>
    </source>
</evidence>
<dbReference type="Pfam" id="PF12977">
    <property type="entry name" value="DUF3861"/>
    <property type="match status" value="1"/>
</dbReference>
<evidence type="ECO:0000313" key="3">
    <source>
        <dbReference type="Proteomes" id="UP000029435"/>
    </source>
</evidence>
<dbReference type="InterPro" id="IPR024476">
    <property type="entry name" value="DUF3861"/>
</dbReference>
<accession>A0A086E594</accession>
<dbReference type="Proteomes" id="UP000029435">
    <property type="component" value="Unassembled WGS sequence"/>
</dbReference>
<sequence length="87" mass="10273">MGNVYQITVEEKAEQQRTLSFECSIHDDLFKILEKVDGKMDMTPEQTQAFIVGLKLFSEVMMQNRKHPLFKEFAAPFREFMLNLKKQ</sequence>
<dbReference type="InterPro" id="IPR038194">
    <property type="entry name" value="DUF3861_sf"/>
</dbReference>
<reference evidence="2" key="2">
    <citation type="submission" date="2023-11" db="EMBL/GenBank/DDBJ databases">
        <title>Comparative genomics revealed phylogeny of phytopathogenic Pectobacterium aroidearum based on whole-genome sequencing and function of putative horizontal acquire islands in P. aroidearum PccS1.</title>
        <authorList>
            <person name="Fan J."/>
            <person name="Yang L."/>
        </authorList>
    </citation>
    <scope>NUCLEOTIDE SEQUENCE</scope>
    <source>
        <strain evidence="2">NJAU140</strain>
    </source>
</reference>
<evidence type="ECO:0000313" key="1">
    <source>
        <dbReference type="EMBL" id="KGA33753.1"/>
    </source>
</evidence>
<gene>
    <name evidence="1" type="ORF">KU74_09695</name>
    <name evidence="2" type="ORF">SOV92_10945</name>
</gene>
<dbReference type="Gene3D" id="3.10.20.850">
    <property type="entry name" value="Protein of unknown function DUF3861"/>
    <property type="match status" value="1"/>
</dbReference>
<reference evidence="1 3" key="1">
    <citation type="submission" date="2014-08" db="EMBL/GenBank/DDBJ databases">
        <title>Genome sequences of NCPPB Pectobacterium isolates.</title>
        <authorList>
            <person name="Glover R.H."/>
            <person name="Sapp M."/>
            <person name="Elphinstone J."/>
        </authorList>
    </citation>
    <scope>NUCLEOTIDE SEQUENCE [LARGE SCALE GENOMIC DNA]</scope>
    <source>
        <strain evidence="1 3">LMG 21372</strain>
    </source>
</reference>
<dbReference type="GeneID" id="57244739"/>
<protein>
    <submittedName>
        <fullName evidence="2">DUF3861 domain-containing protein</fullName>
    </submittedName>
</protein>